<accession>A0A1I3VPM3</accession>
<evidence type="ECO:0000313" key="1">
    <source>
        <dbReference type="EMBL" id="SFJ97354.1"/>
    </source>
</evidence>
<dbReference type="EMBL" id="FORT01000007">
    <property type="protein sequence ID" value="SFJ97354.1"/>
    <property type="molecule type" value="Genomic_DNA"/>
</dbReference>
<organism evidence="1 2">
    <name type="scientific">Brevibacillus centrosporus</name>
    <dbReference type="NCBI Taxonomy" id="54910"/>
    <lineage>
        <taxon>Bacteria</taxon>
        <taxon>Bacillati</taxon>
        <taxon>Bacillota</taxon>
        <taxon>Bacilli</taxon>
        <taxon>Bacillales</taxon>
        <taxon>Paenibacillaceae</taxon>
        <taxon>Brevibacillus</taxon>
    </lineage>
</organism>
<dbReference type="RefSeq" id="WP_092268654.1">
    <property type="nucleotide sequence ID" value="NZ_BJOE01000021.1"/>
</dbReference>
<proteinExistence type="predicted"/>
<dbReference type="Proteomes" id="UP000198915">
    <property type="component" value="Unassembled WGS sequence"/>
</dbReference>
<gene>
    <name evidence="1" type="ORF">SAMN05518846_107128</name>
</gene>
<sequence length="131" mass="15279">MDLVTKKYQPIDSEMILFNEEYYLSVVRVDISTLAASDREALFTHLYEFESNDIELEIDVSAEHQGTWYFQLLVPHVLTLPDVARKRLERGREQLEAHSAKQPHKPAEVKLVGDDIYEYVKRYNPNLQIVG</sequence>
<keyword evidence="2" id="KW-1185">Reference proteome</keyword>
<name>A0A1I3VPM3_9BACL</name>
<reference evidence="2" key="1">
    <citation type="submission" date="2016-10" db="EMBL/GenBank/DDBJ databases">
        <authorList>
            <person name="Varghese N."/>
            <person name="Submissions S."/>
        </authorList>
    </citation>
    <scope>NUCLEOTIDE SEQUENCE [LARGE SCALE GENOMIC DNA]</scope>
    <source>
        <strain evidence="2">OK042</strain>
    </source>
</reference>
<dbReference type="STRING" id="1884381.SAMN05518846_107128"/>
<dbReference type="GeneID" id="301132373"/>
<evidence type="ECO:0000313" key="2">
    <source>
        <dbReference type="Proteomes" id="UP000198915"/>
    </source>
</evidence>
<dbReference type="AlphaFoldDB" id="A0A1I3VPM3"/>
<protein>
    <submittedName>
        <fullName evidence="1">Uncharacterized protein</fullName>
    </submittedName>
</protein>